<feature type="chain" id="PRO_5020294464" evidence="1">
    <location>
        <begin position="22"/>
        <end position="476"/>
    </location>
</feature>
<dbReference type="OrthoDB" id="9760450at2"/>
<dbReference type="SUPFAM" id="SSF51445">
    <property type="entry name" value="(Trans)glycosidases"/>
    <property type="match status" value="1"/>
</dbReference>
<proteinExistence type="predicted"/>
<dbReference type="EMBL" id="SJSK01000002">
    <property type="protein sequence ID" value="TCC91664.1"/>
    <property type="molecule type" value="Genomic_DNA"/>
</dbReference>
<gene>
    <name evidence="2" type="ORF">EZ428_07845</name>
</gene>
<keyword evidence="1" id="KW-0732">Signal</keyword>
<keyword evidence="3" id="KW-1185">Reference proteome</keyword>
<evidence type="ECO:0000313" key="2">
    <source>
        <dbReference type="EMBL" id="TCC91664.1"/>
    </source>
</evidence>
<organism evidence="2 3">
    <name type="scientific">Pedobacter frigiditerrae</name>
    <dbReference type="NCBI Taxonomy" id="2530452"/>
    <lineage>
        <taxon>Bacteria</taxon>
        <taxon>Pseudomonadati</taxon>
        <taxon>Bacteroidota</taxon>
        <taxon>Sphingobacteriia</taxon>
        <taxon>Sphingobacteriales</taxon>
        <taxon>Sphingobacteriaceae</taxon>
        <taxon>Pedobacter</taxon>
    </lineage>
</organism>
<dbReference type="InterPro" id="IPR017853">
    <property type="entry name" value="GH"/>
</dbReference>
<sequence>MRNFVAVFTGLMIMLVHQVMAQDSLDFNQKVEVRKVLNNSSEKASFTAYKTYSTRTLSSLSQFKSKKIRTDKYGGRMDRKEKATGFYYTKKIGDRWWVIDPQGYLFIHNALNAVSMGSSDRNKAAFAKLYGDEDNWMVKTQAFLIDNGFNGTGAWSNTKAIQKSPLQQTKPLAYTINLDFMSAYGDKRGGTYIVPGHKGYPNNVIFVFDAAFEAFCDQAAKKLVANSTDANLFGYFSDNEMPLGIKNLDGYLTLKDKQDPGYLTAKKFIDDRGVAADKITDVDRREFLSIVADKYFSIVSKAIKKYDPNHMYLGCRFHGNQGNIAELWKAAGKYIDAISMNYYNAWTPDQTLMANWANWSGKPFIITEWYVKADDSELGNTAGAGWVVKTQHDRGLFYQNFTLSLIESKNCVGWHWFKYMDNDPLQKGAEPSNTNANKGIVDNNYQVYKPLIEKMNELNYQMYQLIDFFDKKKKSP</sequence>
<dbReference type="RefSeq" id="WP_131552603.1">
    <property type="nucleotide sequence ID" value="NZ_SJSK01000002.1"/>
</dbReference>
<comment type="caution">
    <text evidence="2">The sequence shown here is derived from an EMBL/GenBank/DDBJ whole genome shotgun (WGS) entry which is preliminary data.</text>
</comment>
<accession>A0A4R0N067</accession>
<evidence type="ECO:0000256" key="1">
    <source>
        <dbReference type="SAM" id="SignalP"/>
    </source>
</evidence>
<dbReference type="Gene3D" id="3.20.20.80">
    <property type="entry name" value="Glycosidases"/>
    <property type="match status" value="1"/>
</dbReference>
<reference evidence="2 3" key="1">
    <citation type="submission" date="2019-02" db="EMBL/GenBank/DDBJ databases">
        <title>Pedobacter sp. RP-1-13 sp. nov., isolated from Arctic soil.</title>
        <authorList>
            <person name="Dahal R.H."/>
        </authorList>
    </citation>
    <scope>NUCLEOTIDE SEQUENCE [LARGE SCALE GENOMIC DNA]</scope>
    <source>
        <strain evidence="2 3">RP-1-13</strain>
    </source>
</reference>
<evidence type="ECO:0000313" key="3">
    <source>
        <dbReference type="Proteomes" id="UP000292884"/>
    </source>
</evidence>
<dbReference type="Proteomes" id="UP000292884">
    <property type="component" value="Unassembled WGS sequence"/>
</dbReference>
<feature type="signal peptide" evidence="1">
    <location>
        <begin position="1"/>
        <end position="21"/>
    </location>
</feature>
<name>A0A4R0N067_9SPHI</name>
<dbReference type="AlphaFoldDB" id="A0A4R0N067"/>
<protein>
    <submittedName>
        <fullName evidence="2">Agarase</fullName>
    </submittedName>
</protein>